<dbReference type="SMART" id="SM00845">
    <property type="entry name" value="GatB_Yqey"/>
    <property type="match status" value="1"/>
</dbReference>
<comment type="similarity">
    <text evidence="1 11">Belongs to the GatB/GatE family. GatB subfamily.</text>
</comment>
<keyword evidence="4 11" id="KW-0436">Ligase</keyword>
<dbReference type="EMBL" id="QMQZ01000057">
    <property type="protein sequence ID" value="RLE51418.1"/>
    <property type="molecule type" value="Genomic_DNA"/>
</dbReference>
<evidence type="ECO:0000256" key="1">
    <source>
        <dbReference type="ARBA" id="ARBA00005306"/>
    </source>
</evidence>
<dbReference type="GO" id="GO:0070681">
    <property type="term" value="P:glutaminyl-tRNAGln biosynthesis via transamidation"/>
    <property type="evidence" value="ECO:0007669"/>
    <property type="project" value="TreeGrafter"/>
</dbReference>
<keyword evidence="5 11" id="KW-0547">Nucleotide-binding</keyword>
<evidence type="ECO:0000313" key="14">
    <source>
        <dbReference type="Proteomes" id="UP000268446"/>
    </source>
</evidence>
<dbReference type="InterPro" id="IPR004413">
    <property type="entry name" value="GatB"/>
</dbReference>
<keyword evidence="6 11" id="KW-0067">ATP-binding</keyword>
<gene>
    <name evidence="11" type="primary">gatB</name>
    <name evidence="13" type="ORF">DRJ20_02185</name>
</gene>
<evidence type="ECO:0000256" key="2">
    <source>
        <dbReference type="ARBA" id="ARBA00011123"/>
    </source>
</evidence>
<evidence type="ECO:0000256" key="3">
    <source>
        <dbReference type="ARBA" id="ARBA00016923"/>
    </source>
</evidence>
<dbReference type="GO" id="GO:0005524">
    <property type="term" value="F:ATP binding"/>
    <property type="evidence" value="ECO:0007669"/>
    <property type="project" value="UniProtKB-KW"/>
</dbReference>
<dbReference type="PANTHER" id="PTHR11659">
    <property type="entry name" value="GLUTAMYL-TRNA GLN AMIDOTRANSFERASE SUBUNIT B MITOCHONDRIAL AND PROKARYOTIC PET112-RELATED"/>
    <property type="match status" value="1"/>
</dbReference>
<evidence type="ECO:0000256" key="7">
    <source>
        <dbReference type="ARBA" id="ARBA00022917"/>
    </source>
</evidence>
<evidence type="ECO:0000256" key="9">
    <source>
        <dbReference type="ARBA" id="ARBA00047380"/>
    </source>
</evidence>
<evidence type="ECO:0000256" key="6">
    <source>
        <dbReference type="ARBA" id="ARBA00022840"/>
    </source>
</evidence>
<evidence type="ECO:0000256" key="11">
    <source>
        <dbReference type="HAMAP-Rule" id="MF_00121"/>
    </source>
</evidence>
<dbReference type="InterPro" id="IPR017959">
    <property type="entry name" value="Asn/Gln-tRNA_amidoTrfase_suB/E"/>
</dbReference>
<evidence type="ECO:0000256" key="10">
    <source>
        <dbReference type="ARBA" id="ARBA00047913"/>
    </source>
</evidence>
<dbReference type="InterPro" id="IPR017958">
    <property type="entry name" value="Gln-tRNA_amidoTrfase_suB_CS"/>
</dbReference>
<keyword evidence="7 11" id="KW-0648">Protein biosynthesis</keyword>
<dbReference type="NCBIfam" id="NF004012">
    <property type="entry name" value="PRK05477.1-2"/>
    <property type="match status" value="1"/>
</dbReference>
<name>A0A497EXM8_9CREN</name>
<evidence type="ECO:0000259" key="12">
    <source>
        <dbReference type="SMART" id="SM00845"/>
    </source>
</evidence>
<dbReference type="Gene3D" id="1.10.10.410">
    <property type="match status" value="1"/>
</dbReference>
<dbReference type="Gene3D" id="1.10.150.380">
    <property type="entry name" value="GatB domain, N-terminal subdomain"/>
    <property type="match status" value="1"/>
</dbReference>
<dbReference type="InterPro" id="IPR006075">
    <property type="entry name" value="Asn/Gln-tRNA_Trfase_suB/E_cat"/>
</dbReference>
<comment type="subunit">
    <text evidence="2 11">Heterotrimer of A, B and C subunits.</text>
</comment>
<organism evidence="13 14">
    <name type="scientific">Thermoproteota archaeon</name>
    <dbReference type="NCBI Taxonomy" id="2056631"/>
    <lineage>
        <taxon>Archaea</taxon>
        <taxon>Thermoproteota</taxon>
    </lineage>
</organism>
<dbReference type="Proteomes" id="UP000268446">
    <property type="component" value="Unassembled WGS sequence"/>
</dbReference>
<proteinExistence type="inferred from homology"/>
<dbReference type="InterPro" id="IPR014746">
    <property type="entry name" value="Gln_synth/guanido_kin_cat_dom"/>
</dbReference>
<dbReference type="GO" id="GO:0050566">
    <property type="term" value="F:asparaginyl-tRNA synthase (glutamine-hydrolyzing) activity"/>
    <property type="evidence" value="ECO:0007669"/>
    <property type="project" value="RHEA"/>
</dbReference>
<dbReference type="InterPro" id="IPR023168">
    <property type="entry name" value="GatB_Yqey_C_2"/>
</dbReference>
<comment type="catalytic activity">
    <reaction evidence="10 11">
        <text>L-glutamyl-tRNA(Gln) + L-glutamine + ATP + H2O = L-glutaminyl-tRNA(Gln) + L-glutamate + ADP + phosphate + H(+)</text>
        <dbReference type="Rhea" id="RHEA:17521"/>
        <dbReference type="Rhea" id="RHEA-COMP:9681"/>
        <dbReference type="Rhea" id="RHEA-COMP:9684"/>
        <dbReference type="ChEBI" id="CHEBI:15377"/>
        <dbReference type="ChEBI" id="CHEBI:15378"/>
        <dbReference type="ChEBI" id="CHEBI:29985"/>
        <dbReference type="ChEBI" id="CHEBI:30616"/>
        <dbReference type="ChEBI" id="CHEBI:43474"/>
        <dbReference type="ChEBI" id="CHEBI:58359"/>
        <dbReference type="ChEBI" id="CHEBI:78520"/>
        <dbReference type="ChEBI" id="CHEBI:78521"/>
        <dbReference type="ChEBI" id="CHEBI:456216"/>
    </reaction>
</comment>
<accession>A0A497EXM8</accession>
<dbReference type="SUPFAM" id="SSF55931">
    <property type="entry name" value="Glutamine synthetase/guanido kinase"/>
    <property type="match status" value="1"/>
</dbReference>
<dbReference type="GO" id="GO:0050567">
    <property type="term" value="F:glutaminyl-tRNA synthase (glutamine-hydrolyzing) activity"/>
    <property type="evidence" value="ECO:0007669"/>
    <property type="project" value="UniProtKB-UniRule"/>
</dbReference>
<dbReference type="SUPFAM" id="SSF89095">
    <property type="entry name" value="GatB/YqeY motif"/>
    <property type="match status" value="1"/>
</dbReference>
<dbReference type="InterPro" id="IPR018027">
    <property type="entry name" value="Asn/Gln_amidotransferase"/>
</dbReference>
<comment type="function">
    <text evidence="8 11">Allows the formation of correctly charged Asn-tRNA(Asn) or Gln-tRNA(Gln) through the transamidation of misacylated Asp-tRNA(Asn) or Glu-tRNA(Gln) in organisms which lack either or both of asparaginyl-tRNA or glutaminyl-tRNA synthetases. The reaction takes place in the presence of glutamine and ATP through an activated phospho-Asp-tRNA(Asn) or phospho-Glu-tRNA(Gln).</text>
</comment>
<evidence type="ECO:0000256" key="5">
    <source>
        <dbReference type="ARBA" id="ARBA00022741"/>
    </source>
</evidence>
<evidence type="ECO:0000313" key="13">
    <source>
        <dbReference type="EMBL" id="RLE51418.1"/>
    </source>
</evidence>
<evidence type="ECO:0000256" key="8">
    <source>
        <dbReference type="ARBA" id="ARBA00024799"/>
    </source>
</evidence>
<evidence type="ECO:0000256" key="4">
    <source>
        <dbReference type="ARBA" id="ARBA00022598"/>
    </source>
</evidence>
<comment type="caution">
    <text evidence="13">The sequence shown here is derived from an EMBL/GenBank/DDBJ whole genome shotgun (WGS) entry which is preliminary data.</text>
</comment>
<dbReference type="AlphaFoldDB" id="A0A497EXM8"/>
<dbReference type="HAMAP" id="MF_00121">
    <property type="entry name" value="GatB"/>
    <property type="match status" value="1"/>
</dbReference>
<dbReference type="PROSITE" id="PS01234">
    <property type="entry name" value="GATB"/>
    <property type="match status" value="1"/>
</dbReference>
<comment type="catalytic activity">
    <reaction evidence="9 11">
        <text>L-aspartyl-tRNA(Asn) + L-glutamine + ATP + H2O = L-asparaginyl-tRNA(Asn) + L-glutamate + ADP + phosphate + 2 H(+)</text>
        <dbReference type="Rhea" id="RHEA:14513"/>
        <dbReference type="Rhea" id="RHEA-COMP:9674"/>
        <dbReference type="Rhea" id="RHEA-COMP:9677"/>
        <dbReference type="ChEBI" id="CHEBI:15377"/>
        <dbReference type="ChEBI" id="CHEBI:15378"/>
        <dbReference type="ChEBI" id="CHEBI:29985"/>
        <dbReference type="ChEBI" id="CHEBI:30616"/>
        <dbReference type="ChEBI" id="CHEBI:43474"/>
        <dbReference type="ChEBI" id="CHEBI:58359"/>
        <dbReference type="ChEBI" id="CHEBI:78515"/>
        <dbReference type="ChEBI" id="CHEBI:78516"/>
        <dbReference type="ChEBI" id="CHEBI:456216"/>
    </reaction>
</comment>
<dbReference type="NCBIfam" id="TIGR00133">
    <property type="entry name" value="gatB"/>
    <property type="match status" value="1"/>
</dbReference>
<dbReference type="NCBIfam" id="NF004014">
    <property type="entry name" value="PRK05477.1-4"/>
    <property type="match status" value="1"/>
</dbReference>
<protein>
    <recommendedName>
        <fullName evidence="3 11">Aspartyl/glutamyl-tRNA(Asn/Gln) amidotransferase subunit B</fullName>
        <shortName evidence="11">Asp/Glu-ADT subunit B</shortName>
        <ecNumber evidence="11">6.3.5.-</ecNumber>
    </recommendedName>
</protein>
<dbReference type="Pfam" id="PF02637">
    <property type="entry name" value="GatB_Yqey"/>
    <property type="match status" value="1"/>
</dbReference>
<dbReference type="GO" id="GO:0016740">
    <property type="term" value="F:transferase activity"/>
    <property type="evidence" value="ECO:0007669"/>
    <property type="project" value="UniProtKB-KW"/>
</dbReference>
<sequence length="471" mass="53987">MYFAELEPLIGFEVHVQVNCREKLFCRCPTDYLNVPPNTNVCPICTGQPGAKPMPPNAYAIRAALAVALMLNCEVRVGEHIYWLRKHYPYPDLPKGYQIISQPIGVNGHVKFRVDSTPYEVRIREVHVEEDAGRWDPETGRVDYNRCGIPLIEVVTYPDMHSPEEARAFADALLRILKYLDCVRVEGTRFDTNISIKGGARVEIKNINSVRGVFKALLFEISRQRSLMAKGLAVKRETRHFDEENMITIPMRVKETVEDYRYIPDPDLYPFIITPELYRKVKSSLPESPYARMMRFINEYGLSFDDAFVLTSECELADFFEEVAKHVPVDVAAKWVRYEVKRELNYRDLPASQIPITPLQLVKLIRMVESGEVTVPAAKKVIGRMFDERLDPEVIVEKYGLRRKVDMGMVVEAVDLAIRKYPKAVEDYRSGNEKAIFFLVGKVKRALKGRVEPQLILKVLRERLEGLSGGS</sequence>
<dbReference type="InterPro" id="IPR003789">
    <property type="entry name" value="Asn/Gln_tRNA_amidoTrase-B-like"/>
</dbReference>
<reference evidence="13 14" key="1">
    <citation type="submission" date="2018-06" db="EMBL/GenBank/DDBJ databases">
        <title>Extensive metabolic versatility and redundancy in microbially diverse, dynamic hydrothermal sediments.</title>
        <authorList>
            <person name="Dombrowski N."/>
            <person name="Teske A."/>
            <person name="Baker B.J."/>
        </authorList>
    </citation>
    <scope>NUCLEOTIDE SEQUENCE [LARGE SCALE GENOMIC DNA]</scope>
    <source>
        <strain evidence="13">B29_G17</strain>
    </source>
</reference>
<dbReference type="EC" id="6.3.5.-" evidence="11"/>
<feature type="domain" description="Asn/Gln amidotransferase" evidence="12">
    <location>
        <begin position="318"/>
        <end position="464"/>
    </location>
</feature>
<dbReference type="GO" id="GO:0006412">
    <property type="term" value="P:translation"/>
    <property type="evidence" value="ECO:0007669"/>
    <property type="project" value="UniProtKB-UniRule"/>
</dbReference>
<dbReference type="InterPro" id="IPR042114">
    <property type="entry name" value="GatB_C_1"/>
</dbReference>
<dbReference type="PANTHER" id="PTHR11659:SF0">
    <property type="entry name" value="GLUTAMYL-TRNA(GLN) AMIDOTRANSFERASE SUBUNIT B, MITOCHONDRIAL"/>
    <property type="match status" value="1"/>
</dbReference>
<dbReference type="FunFam" id="1.10.10.410:FF:000001">
    <property type="entry name" value="Aspartyl/glutamyl-tRNA(Asn/Gln) amidotransferase subunit B"/>
    <property type="match status" value="1"/>
</dbReference>
<dbReference type="Pfam" id="PF02934">
    <property type="entry name" value="GatB_N"/>
    <property type="match status" value="1"/>
</dbReference>